<evidence type="ECO:0000313" key="2">
    <source>
        <dbReference type="Proteomes" id="UP000683442"/>
    </source>
</evidence>
<accession>A0ABX8IF28</accession>
<protein>
    <submittedName>
        <fullName evidence="1">Uncharacterized protein</fullName>
    </submittedName>
</protein>
<organism evidence="1 2">
    <name type="scientific">Marinobacter adhaerens</name>
    <dbReference type="NCBI Taxonomy" id="1033846"/>
    <lineage>
        <taxon>Bacteria</taxon>
        <taxon>Pseudomonadati</taxon>
        <taxon>Pseudomonadota</taxon>
        <taxon>Gammaproteobacteria</taxon>
        <taxon>Pseudomonadales</taxon>
        <taxon>Marinobacteraceae</taxon>
        <taxon>Marinobacter</taxon>
    </lineage>
</organism>
<reference evidence="1 2" key="1">
    <citation type="submission" date="2021-06" db="EMBL/GenBank/DDBJ databases">
        <title>Microbial metabolic specificity influences pelagic lipid remineralization.</title>
        <authorList>
            <person name="Behrendt L."/>
            <person name="Hunter J.E."/>
            <person name="Alcolombri U."/>
            <person name="Smriga S."/>
            <person name="Mincer T."/>
            <person name="Lowenstein D.P."/>
            <person name="Peaudecerf F.J."/>
            <person name="Fernandez V.I."/>
            <person name="Fredricks H."/>
            <person name="Almblad H."/>
            <person name="Harrison J.J."/>
            <person name="Stocker R."/>
            <person name="Van Mooy B.A.S."/>
        </authorList>
    </citation>
    <scope>NUCLEOTIDE SEQUENCE [LARGE SCALE GENOMIC DNA]</scope>
    <source>
        <strain evidence="1 2">HP15-B</strain>
    </source>
</reference>
<name>A0ABX8IF28_9GAMM</name>
<sequence>MRIAPQPTFRVPTDSKTHAAIARDCEAREGVDEAWAAFCKKYGGDRLFAGTSLSGITFDGEKTPPKDWIPCRESAIAFRPSLKGPLSEAAKEFKALPNKPNNLEYLQSLGLDIHPLSGRYLTPGYIKRNGTWYIVADPGCPIPDDVVEVTGEEREMVHAKEENTHG</sequence>
<evidence type="ECO:0000313" key="1">
    <source>
        <dbReference type="EMBL" id="QWV11819.1"/>
    </source>
</evidence>
<keyword evidence="2" id="KW-1185">Reference proteome</keyword>
<dbReference type="RefSeq" id="WP_014577353.1">
    <property type="nucleotide sequence ID" value="NZ_CP076686.1"/>
</dbReference>
<dbReference type="Proteomes" id="UP000683442">
    <property type="component" value="Chromosome"/>
</dbReference>
<gene>
    <name evidence="1" type="ORF">KQ249_14120</name>
</gene>
<proteinExistence type="predicted"/>
<dbReference type="EMBL" id="CP076686">
    <property type="protein sequence ID" value="QWV11819.1"/>
    <property type="molecule type" value="Genomic_DNA"/>
</dbReference>
<dbReference type="GeneID" id="78560591"/>